<sequence>MRWNVFIVGQDQLSQRLLPHLRHAEEYAFHPLLTLGKVVHAEEYPFDRLMGEALAELDRFEGPVDAIVGYWDFPTSGLLPVLRRARGLPGPSLEAVLKCEHKYWSRLEQSRSVPECVPAFQALDPFDPRAIESVQTDYPFWLKPIKAHSSHLGFRIENADHLREVLPVIRAGIGRFGRPFDEVCARAALPDEVAAVTGHHCIAEAIISAGRQFTLEGYVLNGGVHLVGIVDSLRDDAHSSVLLRYEYPSSLPESLQQRMLAITRGFIARIGFDDAPFNIEYFHDEQRDRLWLLEVNARLSRSHAALFQLVDGAPHFQVMVDVALGIAPRMPHREGRYAVAAKQMLRVFDNGRVSRVPSEEEIRRVEAAFPGTLVQLNVEEGMRLSELKHQDSFSWELGVLFIGADDRETLDARIEQCRGMLPFEIEPLPEEGEA</sequence>
<proteinExistence type="predicted"/>
<dbReference type="RefSeq" id="WP_089852421.1">
    <property type="nucleotide sequence ID" value="NZ_FPAQ01000068.1"/>
</dbReference>
<gene>
    <name evidence="6" type="ORF">SAMN04487956_1683</name>
</gene>
<dbReference type="GO" id="GO:0005524">
    <property type="term" value="F:ATP binding"/>
    <property type="evidence" value="ECO:0007669"/>
    <property type="project" value="UniProtKB-UniRule"/>
</dbReference>
<dbReference type="InterPro" id="IPR005479">
    <property type="entry name" value="CPAse_ATP-bd"/>
</dbReference>
<dbReference type="PANTHER" id="PTHR43585:SF2">
    <property type="entry name" value="ATP-GRASP ENZYME FSQD"/>
    <property type="match status" value="1"/>
</dbReference>
<keyword evidence="2 4" id="KW-0547">Nucleotide-binding</keyword>
<keyword evidence="3 4" id="KW-0067">ATP-binding</keyword>
<feature type="domain" description="ATP-grasp" evidence="5">
    <location>
        <begin position="109"/>
        <end position="324"/>
    </location>
</feature>
<protein>
    <submittedName>
        <fullName evidence="6">ATP-grasp domain-containing protein</fullName>
    </submittedName>
</protein>
<dbReference type="Pfam" id="PF02786">
    <property type="entry name" value="CPSase_L_D2"/>
    <property type="match status" value="1"/>
</dbReference>
<dbReference type="InterPro" id="IPR052032">
    <property type="entry name" value="ATP-dep_AA_Ligase"/>
</dbReference>
<evidence type="ECO:0000256" key="4">
    <source>
        <dbReference type="PROSITE-ProRule" id="PRU00409"/>
    </source>
</evidence>
<evidence type="ECO:0000259" key="5">
    <source>
        <dbReference type="PROSITE" id="PS50975"/>
    </source>
</evidence>
<evidence type="ECO:0000313" key="6">
    <source>
        <dbReference type="EMBL" id="SFU03791.1"/>
    </source>
</evidence>
<dbReference type="Proteomes" id="UP000199594">
    <property type="component" value="Unassembled WGS sequence"/>
</dbReference>
<reference evidence="6 7" key="1">
    <citation type="submission" date="2016-10" db="EMBL/GenBank/DDBJ databases">
        <authorList>
            <person name="de Groot N.N."/>
        </authorList>
    </citation>
    <scope>NUCLEOTIDE SEQUENCE [LARGE SCALE GENOMIC DNA]</scope>
    <source>
        <strain evidence="6 7">CGMCC 1.6493</strain>
    </source>
</reference>
<dbReference type="PANTHER" id="PTHR43585">
    <property type="entry name" value="FUMIPYRROLE BIOSYNTHESIS PROTEIN C"/>
    <property type="match status" value="1"/>
</dbReference>
<dbReference type="SUPFAM" id="SSF56059">
    <property type="entry name" value="Glutathione synthetase ATP-binding domain-like"/>
    <property type="match status" value="1"/>
</dbReference>
<evidence type="ECO:0000256" key="1">
    <source>
        <dbReference type="ARBA" id="ARBA00022598"/>
    </source>
</evidence>
<evidence type="ECO:0000256" key="2">
    <source>
        <dbReference type="ARBA" id="ARBA00022741"/>
    </source>
</evidence>
<organism evidence="6 7">
    <name type="scientific">Halomonas saccharevitans</name>
    <dbReference type="NCBI Taxonomy" id="416872"/>
    <lineage>
        <taxon>Bacteria</taxon>
        <taxon>Pseudomonadati</taxon>
        <taxon>Pseudomonadota</taxon>
        <taxon>Gammaproteobacteria</taxon>
        <taxon>Oceanospirillales</taxon>
        <taxon>Halomonadaceae</taxon>
        <taxon>Halomonas</taxon>
    </lineage>
</organism>
<dbReference type="PROSITE" id="PS50975">
    <property type="entry name" value="ATP_GRASP"/>
    <property type="match status" value="1"/>
</dbReference>
<keyword evidence="1" id="KW-0436">Ligase</keyword>
<dbReference type="EMBL" id="FPAQ01000068">
    <property type="protein sequence ID" value="SFU03791.1"/>
    <property type="molecule type" value="Genomic_DNA"/>
</dbReference>
<dbReference type="GO" id="GO:0016874">
    <property type="term" value="F:ligase activity"/>
    <property type="evidence" value="ECO:0007669"/>
    <property type="project" value="UniProtKB-KW"/>
</dbReference>
<dbReference type="InterPro" id="IPR011761">
    <property type="entry name" value="ATP-grasp"/>
</dbReference>
<accession>A0A1I7CWL6</accession>
<evidence type="ECO:0000256" key="3">
    <source>
        <dbReference type="ARBA" id="ARBA00022840"/>
    </source>
</evidence>
<dbReference type="GO" id="GO:0046872">
    <property type="term" value="F:metal ion binding"/>
    <property type="evidence" value="ECO:0007669"/>
    <property type="project" value="InterPro"/>
</dbReference>
<name>A0A1I7CWL6_9GAMM</name>
<dbReference type="AlphaFoldDB" id="A0A1I7CWL6"/>
<dbReference type="Gene3D" id="3.30.470.20">
    <property type="entry name" value="ATP-grasp fold, B domain"/>
    <property type="match status" value="1"/>
</dbReference>
<evidence type="ECO:0000313" key="7">
    <source>
        <dbReference type="Proteomes" id="UP000199594"/>
    </source>
</evidence>
<dbReference type="PROSITE" id="PS00867">
    <property type="entry name" value="CPSASE_2"/>
    <property type="match status" value="1"/>
</dbReference>